<feature type="transmembrane region" description="Helical" evidence="1">
    <location>
        <begin position="83"/>
        <end position="106"/>
    </location>
</feature>
<evidence type="ECO:0000313" key="2">
    <source>
        <dbReference type="EMBL" id="KXN68147.1"/>
    </source>
</evidence>
<reference evidence="2 3" key="1">
    <citation type="journal article" date="2015" name="Genome Biol. Evol.">
        <title>Phylogenomic analyses indicate that early fungi evolved digesting cell walls of algal ancestors of land plants.</title>
        <authorList>
            <person name="Chang Y."/>
            <person name="Wang S."/>
            <person name="Sekimoto S."/>
            <person name="Aerts A.L."/>
            <person name="Choi C."/>
            <person name="Clum A."/>
            <person name="LaButti K.M."/>
            <person name="Lindquist E.A."/>
            <person name="Yee Ngan C."/>
            <person name="Ohm R.A."/>
            <person name="Salamov A.A."/>
            <person name="Grigoriev I.V."/>
            <person name="Spatafora J.W."/>
            <person name="Berbee M.L."/>
        </authorList>
    </citation>
    <scope>NUCLEOTIDE SEQUENCE [LARGE SCALE GENOMIC DNA]</scope>
    <source>
        <strain evidence="2 3">NRRL 28638</strain>
    </source>
</reference>
<accession>A0A137NZG3</accession>
<name>A0A137NZG3_CONC2</name>
<feature type="transmembrane region" description="Helical" evidence="1">
    <location>
        <begin position="31"/>
        <end position="49"/>
    </location>
</feature>
<proteinExistence type="predicted"/>
<dbReference type="Proteomes" id="UP000070444">
    <property type="component" value="Unassembled WGS sequence"/>
</dbReference>
<evidence type="ECO:0000256" key="1">
    <source>
        <dbReference type="SAM" id="Phobius"/>
    </source>
</evidence>
<evidence type="ECO:0000313" key="3">
    <source>
        <dbReference type="Proteomes" id="UP000070444"/>
    </source>
</evidence>
<keyword evidence="1" id="KW-0472">Membrane</keyword>
<keyword evidence="3" id="KW-1185">Reference proteome</keyword>
<gene>
    <name evidence="2" type="ORF">CONCODRAFT_86620</name>
</gene>
<sequence>MSENNNAQNNKNEQNLAIVDDKPAEDYHNTLVGLSLGSFFIGISTALYLSRKQLFNKSKTQFNPDKHLPLPIPKNSMNQARRFALQTFAIGTCISLGGFGVFLLTMSKLTGTTNLKDFSQYMKDFIGDELKPKLQSFGSSKEAEEDKKLEKEVSEVIDSGLKTMWSASSNDTKITEDLKESKQ</sequence>
<evidence type="ECO:0008006" key="4">
    <source>
        <dbReference type="Google" id="ProtNLM"/>
    </source>
</evidence>
<organism evidence="2 3">
    <name type="scientific">Conidiobolus coronatus (strain ATCC 28846 / CBS 209.66 / NRRL 28638)</name>
    <name type="common">Delacroixia coronata</name>
    <dbReference type="NCBI Taxonomy" id="796925"/>
    <lineage>
        <taxon>Eukaryota</taxon>
        <taxon>Fungi</taxon>
        <taxon>Fungi incertae sedis</taxon>
        <taxon>Zoopagomycota</taxon>
        <taxon>Entomophthoromycotina</taxon>
        <taxon>Entomophthoromycetes</taxon>
        <taxon>Entomophthorales</taxon>
        <taxon>Ancylistaceae</taxon>
        <taxon>Conidiobolus</taxon>
    </lineage>
</organism>
<dbReference type="EMBL" id="KQ964592">
    <property type="protein sequence ID" value="KXN68147.1"/>
    <property type="molecule type" value="Genomic_DNA"/>
</dbReference>
<protein>
    <recommendedName>
        <fullName evidence="4">Altered inheritance of mitochondria protein 11</fullName>
    </recommendedName>
</protein>
<keyword evidence="1" id="KW-1133">Transmembrane helix</keyword>
<keyword evidence="1" id="KW-0812">Transmembrane</keyword>
<dbReference type="AlphaFoldDB" id="A0A137NZG3"/>